<keyword evidence="1 2" id="KW-0732">Signal</keyword>
<dbReference type="InterPro" id="IPR013425">
    <property type="entry name" value="Autotrns_rpt"/>
</dbReference>
<dbReference type="AlphaFoldDB" id="A0AAD5XK10"/>
<dbReference type="InterPro" id="IPR036938">
    <property type="entry name" value="PAP2/HPO_sf"/>
</dbReference>
<comment type="caution">
    <text evidence="4">The sequence shown here is derived from an EMBL/GenBank/DDBJ whole genome shotgun (WGS) entry which is preliminary data.</text>
</comment>
<reference evidence="4" key="1">
    <citation type="submission" date="2020-05" db="EMBL/GenBank/DDBJ databases">
        <title>Phylogenomic resolution of chytrid fungi.</title>
        <authorList>
            <person name="Stajich J.E."/>
            <person name="Amses K."/>
            <person name="Simmons R."/>
            <person name="Seto K."/>
            <person name="Myers J."/>
            <person name="Bonds A."/>
            <person name="Quandt C.A."/>
            <person name="Barry K."/>
            <person name="Liu P."/>
            <person name="Grigoriev I."/>
            <person name="Longcore J.E."/>
            <person name="James T.Y."/>
        </authorList>
    </citation>
    <scope>NUCLEOTIDE SEQUENCE</scope>
    <source>
        <strain evidence="4">JEL0513</strain>
    </source>
</reference>
<organism evidence="4 5">
    <name type="scientific">Physocladia obscura</name>
    <dbReference type="NCBI Taxonomy" id="109957"/>
    <lineage>
        <taxon>Eukaryota</taxon>
        <taxon>Fungi</taxon>
        <taxon>Fungi incertae sedis</taxon>
        <taxon>Chytridiomycota</taxon>
        <taxon>Chytridiomycota incertae sedis</taxon>
        <taxon>Chytridiomycetes</taxon>
        <taxon>Chytridiales</taxon>
        <taxon>Chytriomycetaceae</taxon>
        <taxon>Physocladia</taxon>
    </lineage>
</organism>
<sequence length="691" mass="71225">MNILLVTSFLAAVASNAAAAKSKCAPRTTTTTTSSAAYYGVSVSATTSQASSVTATTSGTITKTLTLTTIVATSASSPTTTTAATTISLPAAPTGLGFVDTAPTPTVLPFVDYAYTNVRNDACHVNVSTNAGVRLLVKYLDIWTPSTEIVDAGVTLPADGSCPAVVASNWTGIPGDPTDGHVVNQAVHEYNIQLAINTTTGETAADILAAYLDNNRQKGYSVTDGFGPLTDIWRNLTEANTTITSIAANANTTAQSDGGNNLGVAGTANPEFGTVVTFLNSISNIGASTEPPKRFYKYARPFRWSSKVIVPSVLVPAESTTPSTDGGFPSGHAAEGHRDALGMAYLVPQRFQELFSRAAELGFDRILAGMHSPLDVMGGARHGIAVAAANIYADNNANATAAAVNQSQTVLSAVASAAGYSSLLTFAHSATVATDRFADRVANKALYKYRLTYGFPRLNLTDVTPAVPKAAEVLLETRLPYLTADQRRVVLKSTAIEYGYPLLDDDEGWGRLNYFDAADGYGSFDGDVTVTLDASQGGFSAADSWNNDISGAGLLTKLGSGALTLTGTNSYSGGTIVQAGSLIAESQTALGTGAVYVSGGSLVVASTLQISVYTQLNSVLEISSGSFLSVSGLAFFGVGSVLVVDFASTPAIGSSVTMIQAATVYGTFTNVTVNGATGTVKYTATSVVIAF</sequence>
<evidence type="ECO:0000313" key="4">
    <source>
        <dbReference type="EMBL" id="KAJ3130789.1"/>
    </source>
</evidence>
<feature type="signal peptide" evidence="2">
    <location>
        <begin position="1"/>
        <end position="19"/>
    </location>
</feature>
<dbReference type="Pfam" id="PF01569">
    <property type="entry name" value="PAP2"/>
    <property type="match status" value="1"/>
</dbReference>
<accession>A0AAD5XK10</accession>
<evidence type="ECO:0000256" key="1">
    <source>
        <dbReference type="ARBA" id="ARBA00022729"/>
    </source>
</evidence>
<gene>
    <name evidence="4" type="ORF">HK100_007479</name>
</gene>
<dbReference type="Pfam" id="PF12951">
    <property type="entry name" value="PATR"/>
    <property type="match status" value="1"/>
</dbReference>
<protein>
    <recommendedName>
        <fullName evidence="3">Phosphatidic acid phosphatase type 2/haloperoxidase domain-containing protein</fullName>
    </recommendedName>
</protein>
<dbReference type="Proteomes" id="UP001211907">
    <property type="component" value="Unassembled WGS sequence"/>
</dbReference>
<dbReference type="Gene3D" id="1.20.144.10">
    <property type="entry name" value="Phosphatidic acid phosphatase type 2/haloperoxidase"/>
    <property type="match status" value="1"/>
</dbReference>
<name>A0AAD5XK10_9FUNG</name>
<evidence type="ECO:0000256" key="2">
    <source>
        <dbReference type="SAM" id="SignalP"/>
    </source>
</evidence>
<proteinExistence type="predicted"/>
<feature type="chain" id="PRO_5042218117" description="Phosphatidic acid phosphatase type 2/haloperoxidase domain-containing protein" evidence="2">
    <location>
        <begin position="20"/>
        <end position="691"/>
    </location>
</feature>
<evidence type="ECO:0000259" key="3">
    <source>
        <dbReference type="SMART" id="SM00014"/>
    </source>
</evidence>
<dbReference type="InterPro" id="IPR000326">
    <property type="entry name" value="PAP2/HPO"/>
</dbReference>
<keyword evidence="5" id="KW-1185">Reference proteome</keyword>
<feature type="domain" description="Phosphatidic acid phosphatase type 2/haloperoxidase" evidence="3">
    <location>
        <begin position="274"/>
        <end position="391"/>
    </location>
</feature>
<dbReference type="EMBL" id="JADGJH010000353">
    <property type="protein sequence ID" value="KAJ3130789.1"/>
    <property type="molecule type" value="Genomic_DNA"/>
</dbReference>
<dbReference type="SUPFAM" id="SSF48317">
    <property type="entry name" value="Acid phosphatase/Vanadium-dependent haloperoxidase"/>
    <property type="match status" value="1"/>
</dbReference>
<dbReference type="NCBIfam" id="TIGR02601">
    <property type="entry name" value="autotrns_rpt"/>
    <property type="match status" value="1"/>
</dbReference>
<dbReference type="SMART" id="SM00014">
    <property type="entry name" value="acidPPc"/>
    <property type="match status" value="1"/>
</dbReference>
<evidence type="ECO:0000313" key="5">
    <source>
        <dbReference type="Proteomes" id="UP001211907"/>
    </source>
</evidence>